<dbReference type="GO" id="GO:0005737">
    <property type="term" value="C:cytoplasm"/>
    <property type="evidence" value="ECO:0007669"/>
    <property type="project" value="TreeGrafter"/>
</dbReference>
<dbReference type="InterPro" id="IPR036866">
    <property type="entry name" value="RibonucZ/Hydroxyglut_hydro"/>
</dbReference>
<sequence length="362" mass="38532">MSESDGAPRGPRLDRRHLISGLGGALGGNALGGGVVGATTWNTGGLADGRYHNPPGSPKSGGGFSDWSGFFWRRLVRPSSAPVIPAGHLLPSGAALAGWQALEGKDAILWLGHASFLVRLAGKTVLIDPFLSERASPFVRFGPKRFAPPGLDVEQLPKLDLLLLSHNHYDHLDLPALRRLAALQQPPLITTLGVSRYLEGLPFKPTLEIGWGQSVSQAGLEIEAVPAIHFSKRTLFDRNRTLWCGYVLKGGGRSVYFTGDTAFGPVFADLAERLAPPDLALVPIGAYAPRALMRGVHCMPEEGVAIGKTVQAKKLCGMHWGTIALTDEPPFEPPGRFAQAAFASGYAPEDAFVLPIGGSRAF</sequence>
<dbReference type="InterPro" id="IPR001279">
    <property type="entry name" value="Metallo-B-lactamas"/>
</dbReference>
<accession>A0A212RBM0</accession>
<organism evidence="2 3">
    <name type="scientific">Arboricoccus pini</name>
    <dbReference type="NCBI Taxonomy" id="1963835"/>
    <lineage>
        <taxon>Bacteria</taxon>
        <taxon>Pseudomonadati</taxon>
        <taxon>Pseudomonadota</taxon>
        <taxon>Alphaproteobacteria</taxon>
        <taxon>Geminicoccales</taxon>
        <taxon>Geminicoccaceae</taxon>
        <taxon>Arboricoccus</taxon>
    </lineage>
</organism>
<dbReference type="SUPFAM" id="SSF56281">
    <property type="entry name" value="Metallo-hydrolase/oxidoreductase"/>
    <property type="match status" value="1"/>
</dbReference>
<evidence type="ECO:0000313" key="2">
    <source>
        <dbReference type="EMBL" id="SNB69610.1"/>
    </source>
</evidence>
<dbReference type="InterPro" id="IPR006311">
    <property type="entry name" value="TAT_signal"/>
</dbReference>
<evidence type="ECO:0000259" key="1">
    <source>
        <dbReference type="Pfam" id="PF12706"/>
    </source>
</evidence>
<dbReference type="PROSITE" id="PS51318">
    <property type="entry name" value="TAT"/>
    <property type="match status" value="1"/>
</dbReference>
<reference evidence="2 3" key="1">
    <citation type="submission" date="2017-06" db="EMBL/GenBank/DDBJ databases">
        <authorList>
            <person name="Kim H.J."/>
            <person name="Triplett B.A."/>
        </authorList>
    </citation>
    <scope>NUCLEOTIDE SEQUENCE [LARGE SCALE GENOMIC DNA]</scope>
    <source>
        <strain evidence="2 3">B29T1</strain>
    </source>
</reference>
<evidence type="ECO:0000313" key="3">
    <source>
        <dbReference type="Proteomes" id="UP000197065"/>
    </source>
</evidence>
<dbReference type="Gene3D" id="3.60.15.10">
    <property type="entry name" value="Ribonuclease Z/Hydroxyacylglutathione hydrolase-like"/>
    <property type="match status" value="1"/>
</dbReference>
<dbReference type="Pfam" id="PF12706">
    <property type="entry name" value="Lactamase_B_2"/>
    <property type="match status" value="1"/>
</dbReference>
<feature type="domain" description="Metallo-beta-lactamase" evidence="1">
    <location>
        <begin position="124"/>
        <end position="320"/>
    </location>
</feature>
<name>A0A212RBM0_9PROT</name>
<dbReference type="RefSeq" id="WP_165769566.1">
    <property type="nucleotide sequence ID" value="NZ_FYEH01000007.1"/>
</dbReference>
<dbReference type="PANTHER" id="PTHR15032">
    <property type="entry name" value="N-ACYL-PHOSPHATIDYLETHANOLAMINE-HYDROLYZING PHOSPHOLIPASE D"/>
    <property type="match status" value="1"/>
</dbReference>
<proteinExistence type="predicted"/>
<gene>
    <name evidence="2" type="ORF">SAMN07250955_10719</name>
</gene>
<dbReference type="PANTHER" id="PTHR15032:SF36">
    <property type="entry name" value="METALLO-BETA-LACTAMASE DOMAIN-CONTAINING PROTEIN"/>
    <property type="match status" value="1"/>
</dbReference>
<dbReference type="EMBL" id="FYEH01000007">
    <property type="protein sequence ID" value="SNB69610.1"/>
    <property type="molecule type" value="Genomic_DNA"/>
</dbReference>
<dbReference type="AlphaFoldDB" id="A0A212RBM0"/>
<keyword evidence="3" id="KW-1185">Reference proteome</keyword>
<dbReference type="Proteomes" id="UP000197065">
    <property type="component" value="Unassembled WGS sequence"/>
</dbReference>
<protein>
    <submittedName>
        <fullName evidence="2">L-ascorbate metabolism protein UlaG, beta-lactamase superfamily</fullName>
    </submittedName>
</protein>